<name>A0A0K0D0K1_ANGCA</name>
<dbReference type="WBParaSite" id="ACAC_0000359201-mRNA-1">
    <property type="protein sequence ID" value="ACAC_0000359201-mRNA-1"/>
    <property type="gene ID" value="ACAC_0000359201"/>
</dbReference>
<accession>A0A0K0D0K1</accession>
<dbReference type="AlphaFoldDB" id="A0A0K0D0K1"/>
<reference evidence="2" key="2">
    <citation type="submission" date="2017-02" db="UniProtKB">
        <authorList>
            <consortium name="WormBaseParasite"/>
        </authorList>
    </citation>
    <scope>IDENTIFICATION</scope>
</reference>
<reference evidence="1" key="1">
    <citation type="submission" date="2012-09" db="EMBL/GenBank/DDBJ databases">
        <authorList>
            <person name="Martin A.A."/>
        </authorList>
    </citation>
    <scope>NUCLEOTIDE SEQUENCE</scope>
</reference>
<evidence type="ECO:0000313" key="1">
    <source>
        <dbReference type="Proteomes" id="UP000035642"/>
    </source>
</evidence>
<dbReference type="Proteomes" id="UP000035642">
    <property type="component" value="Unassembled WGS sequence"/>
</dbReference>
<sequence length="122" mass="14129">MLCDFFSSWRLLEPEVVRKVGPNNPYEFALAQVMGCTISYQRYLKYFALEAIYAEDLVLKCASKTGREWIHSEEETISIAELSSTTNKRHPCMIVYEFTAYVSMPLRSLYFANYSSLNQLIS</sequence>
<dbReference type="STRING" id="6313.A0A0K0D0K1"/>
<keyword evidence="1" id="KW-1185">Reference proteome</keyword>
<protein>
    <submittedName>
        <fullName evidence="2">Protein kinase domain-containing protein</fullName>
    </submittedName>
</protein>
<proteinExistence type="predicted"/>
<evidence type="ECO:0000313" key="2">
    <source>
        <dbReference type="WBParaSite" id="ACAC_0000359201-mRNA-1"/>
    </source>
</evidence>
<organism evidence="1 2">
    <name type="scientific">Angiostrongylus cantonensis</name>
    <name type="common">Rat lungworm</name>
    <dbReference type="NCBI Taxonomy" id="6313"/>
    <lineage>
        <taxon>Eukaryota</taxon>
        <taxon>Metazoa</taxon>
        <taxon>Ecdysozoa</taxon>
        <taxon>Nematoda</taxon>
        <taxon>Chromadorea</taxon>
        <taxon>Rhabditida</taxon>
        <taxon>Rhabditina</taxon>
        <taxon>Rhabditomorpha</taxon>
        <taxon>Strongyloidea</taxon>
        <taxon>Metastrongylidae</taxon>
        <taxon>Angiostrongylus</taxon>
    </lineage>
</organism>